<keyword evidence="5" id="KW-0333">Golgi apparatus</keyword>
<dbReference type="GO" id="GO:0000139">
    <property type="term" value="C:Golgi membrane"/>
    <property type="evidence" value="ECO:0007669"/>
    <property type="project" value="UniProtKB-SubCell"/>
</dbReference>
<keyword evidence="3 5" id="KW-0963">Cytoplasm</keyword>
<dbReference type="AlphaFoldDB" id="A0A835HNU6"/>
<comment type="similarity">
    <text evidence="1 5">Belongs to the adaptor complexes medium subunit family. Delta-COP subfamily.</text>
</comment>
<accession>A0A835HNU6</accession>
<keyword evidence="2 5" id="KW-0813">Transport</keyword>
<dbReference type="InterPro" id="IPR027059">
    <property type="entry name" value="Coatomer_dsu"/>
</dbReference>
<evidence type="ECO:0000256" key="6">
    <source>
        <dbReference type="RuleBase" id="RU366052"/>
    </source>
</evidence>
<protein>
    <recommendedName>
        <fullName evidence="5">Coatomer subunit delta</fullName>
    </recommendedName>
</protein>
<name>A0A835HNU6_9MAGN</name>
<evidence type="ECO:0000256" key="2">
    <source>
        <dbReference type="ARBA" id="ARBA00022448"/>
    </source>
</evidence>
<comment type="caution">
    <text evidence="7">The sequence shown here is derived from an EMBL/GenBank/DDBJ whole genome shotgun (WGS) entry which is preliminary data.</text>
</comment>
<dbReference type="OrthoDB" id="1679831at2759"/>
<keyword evidence="5" id="KW-0931">ER-Golgi transport</keyword>
<dbReference type="GO" id="GO:0015031">
    <property type="term" value="P:protein transport"/>
    <property type="evidence" value="ECO:0007669"/>
    <property type="project" value="UniProtKB-KW"/>
</dbReference>
<dbReference type="GO" id="GO:0006890">
    <property type="term" value="P:retrograde vesicle-mediated transport, Golgi to endoplasmic reticulum"/>
    <property type="evidence" value="ECO:0007669"/>
    <property type="project" value="UniProtKB-UniRule"/>
</dbReference>
<reference evidence="7 8" key="1">
    <citation type="submission" date="2020-10" db="EMBL/GenBank/DDBJ databases">
        <title>The Coptis chinensis genome and diversification of protoberbering-type alkaloids.</title>
        <authorList>
            <person name="Wang B."/>
            <person name="Shu S."/>
            <person name="Song C."/>
            <person name="Liu Y."/>
        </authorList>
    </citation>
    <scope>NUCLEOTIDE SEQUENCE [LARGE SCALE GENOMIC DNA]</scope>
    <source>
        <strain evidence="7">HL-2020</strain>
        <tissue evidence="7">Leaf</tissue>
    </source>
</reference>
<comment type="subcellular location">
    <subcellularLocation>
        <location evidence="5 6">Cytoplasm</location>
    </subcellularLocation>
    <subcellularLocation>
        <location evidence="5 6">Cytoplasmic vesicle</location>
        <location evidence="5 6">COPI-coated vesicle membrane</location>
        <topology evidence="5 6">Peripheral membrane protein</topology>
        <orientation evidence="5 6">Cytoplasmic side</orientation>
    </subcellularLocation>
    <subcellularLocation>
        <location evidence="5 6">Golgi apparatus membrane</location>
        <topology evidence="5 6">Peripheral membrane protein</topology>
        <orientation evidence="5 6">Cytoplasmic side</orientation>
    </subcellularLocation>
</comment>
<comment type="function">
    <text evidence="5">The coatomer is a cytosolic protein complex that binds to dilysine motifs and reversibly associates with Golgi non-clathrin-coated vesicles, which further mediate biosynthetic protein transport from the ER, via the Golgi up to the trans Golgi network. Coatomer complex is required for budding from Golgi membranes, and is essential for the retrograde Golgi-to-ER transport of dilysine-tagged proteins.</text>
</comment>
<dbReference type="EMBL" id="JADFTS010000006">
    <property type="protein sequence ID" value="KAF9601647.1"/>
    <property type="molecule type" value="Genomic_DNA"/>
</dbReference>
<dbReference type="GO" id="GO:0030126">
    <property type="term" value="C:COPI vesicle coat"/>
    <property type="evidence" value="ECO:0007669"/>
    <property type="project" value="UniProtKB-UniRule"/>
</dbReference>
<keyword evidence="5" id="KW-0968">Cytoplasmic vesicle</keyword>
<dbReference type="GO" id="GO:0006888">
    <property type="term" value="P:endoplasmic reticulum to Golgi vesicle-mediated transport"/>
    <property type="evidence" value="ECO:0007669"/>
    <property type="project" value="TreeGrafter"/>
</dbReference>
<gene>
    <name evidence="7" type="ORF">IFM89_021113</name>
</gene>
<keyword evidence="4 5" id="KW-0653">Protein transport</keyword>
<dbReference type="GO" id="GO:0051645">
    <property type="term" value="P:Golgi localization"/>
    <property type="evidence" value="ECO:0007669"/>
    <property type="project" value="TreeGrafter"/>
</dbReference>
<organism evidence="7 8">
    <name type="scientific">Coptis chinensis</name>
    <dbReference type="NCBI Taxonomy" id="261450"/>
    <lineage>
        <taxon>Eukaryota</taxon>
        <taxon>Viridiplantae</taxon>
        <taxon>Streptophyta</taxon>
        <taxon>Embryophyta</taxon>
        <taxon>Tracheophyta</taxon>
        <taxon>Spermatophyta</taxon>
        <taxon>Magnoliopsida</taxon>
        <taxon>Ranunculales</taxon>
        <taxon>Ranunculaceae</taxon>
        <taxon>Coptidoideae</taxon>
        <taxon>Coptis</taxon>
    </lineage>
</organism>
<evidence type="ECO:0000313" key="8">
    <source>
        <dbReference type="Proteomes" id="UP000631114"/>
    </source>
</evidence>
<evidence type="ECO:0000256" key="5">
    <source>
        <dbReference type="RuleBase" id="RU364018"/>
    </source>
</evidence>
<evidence type="ECO:0000256" key="1">
    <source>
        <dbReference type="ARBA" id="ARBA00010516"/>
    </source>
</evidence>
<dbReference type="PANTHER" id="PTHR10121">
    <property type="entry name" value="COATOMER SUBUNIT DELTA"/>
    <property type="match status" value="1"/>
</dbReference>
<evidence type="ECO:0000313" key="7">
    <source>
        <dbReference type="EMBL" id="KAF9601647.1"/>
    </source>
</evidence>
<proteinExistence type="inferred from homology"/>
<dbReference type="Proteomes" id="UP000631114">
    <property type="component" value="Unassembled WGS sequence"/>
</dbReference>
<evidence type="ECO:0000256" key="3">
    <source>
        <dbReference type="ARBA" id="ARBA00022490"/>
    </source>
</evidence>
<keyword evidence="5" id="KW-0472">Membrane</keyword>
<comment type="subunit">
    <text evidence="5">Oligomeric complex that consists of at least the alpha, beta, beta', gamma, delta, epsilon and zeta subunits.</text>
</comment>
<sequence length="250" mass="27319">MAGETSERASLLAISWDQVAKLVTSELKVYREWTLDSAAIGVAWLDDQCLLDGQKTGIVLSASPLIIEDSGSLTVAPGNVSASHSGIGSMMGGVVEGSLFKEGSSLVEEGVVIFVTDQTALVVRFSPKLELYTQLSRPDRGAFMPYTAWKCPQFSQNSSPGKNKIRLIPEYAPLDEEGTVESAFELIFAADEVISLGHKESVTVAQVKQYCEMESHEEKLHKLVMQSKINETKDVMKRKANEIDKSKVAF</sequence>
<keyword evidence="8" id="KW-1185">Reference proteome</keyword>
<dbReference type="PANTHER" id="PTHR10121:SF0">
    <property type="entry name" value="COATOMER SUBUNIT DELTA"/>
    <property type="match status" value="1"/>
</dbReference>
<evidence type="ECO:0000256" key="4">
    <source>
        <dbReference type="ARBA" id="ARBA00022927"/>
    </source>
</evidence>